<evidence type="ECO:0000256" key="3">
    <source>
        <dbReference type="SAM" id="MobiDB-lite"/>
    </source>
</evidence>
<dbReference type="InterPro" id="IPR014939">
    <property type="entry name" value="CDT1_Gemini-bd-like"/>
</dbReference>
<feature type="compositionally biased region" description="Polar residues" evidence="3">
    <location>
        <begin position="359"/>
        <end position="370"/>
    </location>
</feature>
<protein>
    <recommendedName>
        <fullName evidence="4">CDT1 Geminin-binding domain-containing protein</fullName>
    </recommendedName>
</protein>
<keyword evidence="6" id="KW-1185">Reference proteome</keyword>
<keyword evidence="2" id="KW-0131">Cell cycle</keyword>
<dbReference type="Proteomes" id="UP000008311">
    <property type="component" value="Unassembled WGS sequence"/>
</dbReference>
<dbReference type="SMART" id="SM01075">
    <property type="entry name" value="CDT1"/>
    <property type="match status" value="1"/>
</dbReference>
<dbReference type="GO" id="GO:0071163">
    <property type="term" value="P:DNA replication preinitiation complex assembly"/>
    <property type="evidence" value="ECO:0000318"/>
    <property type="project" value="GO_Central"/>
</dbReference>
<dbReference type="GO" id="GO:0003677">
    <property type="term" value="F:DNA binding"/>
    <property type="evidence" value="ECO:0000318"/>
    <property type="project" value="GO_Central"/>
</dbReference>
<dbReference type="CDD" id="cd08674">
    <property type="entry name" value="Cdt1_m"/>
    <property type="match status" value="1"/>
</dbReference>
<proteinExistence type="inferred from homology"/>
<evidence type="ECO:0000256" key="1">
    <source>
        <dbReference type="ARBA" id="ARBA00008356"/>
    </source>
</evidence>
<dbReference type="PANTHER" id="PTHR28637">
    <property type="entry name" value="DNA REPLICATION FACTOR CDT1"/>
    <property type="match status" value="1"/>
</dbReference>
<dbReference type="OMA" id="TICASLE"/>
<evidence type="ECO:0000313" key="5">
    <source>
        <dbReference type="EMBL" id="EEF30014.1"/>
    </source>
</evidence>
<dbReference type="InterPro" id="IPR038090">
    <property type="entry name" value="Cdt1_C_WH_dom_sf"/>
</dbReference>
<reference evidence="6" key="1">
    <citation type="journal article" date="2010" name="Nat. Biotechnol.">
        <title>Draft genome sequence of the oilseed species Ricinus communis.</title>
        <authorList>
            <person name="Chan A.P."/>
            <person name="Crabtree J."/>
            <person name="Zhao Q."/>
            <person name="Lorenzi H."/>
            <person name="Orvis J."/>
            <person name="Puiu D."/>
            <person name="Melake-Berhan A."/>
            <person name="Jones K.M."/>
            <person name="Redman J."/>
            <person name="Chen G."/>
            <person name="Cahoon E.B."/>
            <person name="Gedil M."/>
            <person name="Stanke M."/>
            <person name="Haas B.J."/>
            <person name="Wortman J.R."/>
            <person name="Fraser-Liggett C.M."/>
            <person name="Ravel J."/>
            <person name="Rabinowicz P.D."/>
        </authorList>
    </citation>
    <scope>NUCLEOTIDE SEQUENCE [LARGE SCALE GENOMIC DNA]</scope>
    <source>
        <strain evidence="6">cv. Hale</strain>
    </source>
</reference>
<comment type="similarity">
    <text evidence="1">Belongs to the Cdt1 family.</text>
</comment>
<dbReference type="FunCoup" id="B9T2A2">
    <property type="interactions" value="362"/>
</dbReference>
<dbReference type="CDD" id="cd08767">
    <property type="entry name" value="Cdt1_c"/>
    <property type="match status" value="1"/>
</dbReference>
<accession>B9T2A2</accession>
<dbReference type="InterPro" id="IPR032054">
    <property type="entry name" value="Cdt1_C"/>
</dbReference>
<feature type="compositionally biased region" description="Polar residues" evidence="3">
    <location>
        <begin position="21"/>
        <end position="38"/>
    </location>
</feature>
<evidence type="ECO:0000313" key="6">
    <source>
        <dbReference type="Proteomes" id="UP000008311"/>
    </source>
</evidence>
<dbReference type="InterPro" id="IPR045173">
    <property type="entry name" value="Cdt1"/>
</dbReference>
<dbReference type="GO" id="GO:0030174">
    <property type="term" value="P:regulation of DNA-templated DNA replication initiation"/>
    <property type="evidence" value="ECO:0000318"/>
    <property type="project" value="GO_Central"/>
</dbReference>
<organism evidence="5 6">
    <name type="scientific">Ricinus communis</name>
    <name type="common">Castor bean</name>
    <dbReference type="NCBI Taxonomy" id="3988"/>
    <lineage>
        <taxon>Eukaryota</taxon>
        <taxon>Viridiplantae</taxon>
        <taxon>Streptophyta</taxon>
        <taxon>Embryophyta</taxon>
        <taxon>Tracheophyta</taxon>
        <taxon>Spermatophyta</taxon>
        <taxon>Magnoliopsida</taxon>
        <taxon>eudicotyledons</taxon>
        <taxon>Gunneridae</taxon>
        <taxon>Pentapetalae</taxon>
        <taxon>rosids</taxon>
        <taxon>fabids</taxon>
        <taxon>Malpighiales</taxon>
        <taxon>Euphorbiaceae</taxon>
        <taxon>Acalyphoideae</taxon>
        <taxon>Acalypheae</taxon>
        <taxon>Ricinus</taxon>
    </lineage>
</organism>
<dbReference type="GO" id="GO:0000076">
    <property type="term" value="P:DNA replication checkpoint signaling"/>
    <property type="evidence" value="ECO:0000318"/>
    <property type="project" value="GO_Central"/>
</dbReference>
<dbReference type="STRING" id="3988.B9T2A2"/>
<dbReference type="KEGG" id="rcu:8277480"/>
<dbReference type="eggNOG" id="KOG4762">
    <property type="taxonomic scope" value="Eukaryota"/>
</dbReference>
<name>B9T2A2_RICCO</name>
<dbReference type="GO" id="GO:0005634">
    <property type="term" value="C:nucleus"/>
    <property type="evidence" value="ECO:0000318"/>
    <property type="project" value="GO_Central"/>
</dbReference>
<feature type="region of interest" description="Disordered" evidence="3">
    <location>
        <begin position="1"/>
        <end position="52"/>
    </location>
</feature>
<dbReference type="FunFam" id="1.10.10.1420:FF:000003">
    <property type="entry name" value="CDT1-like protein a chloroplastic"/>
    <property type="match status" value="1"/>
</dbReference>
<sequence length="578" mass="64431">MSSSRSSPIPYKSKKPLKSATPKSKSKLSNPIATQTPDKQPAELPSRRLRNRGVALSLKEVRKIAQGNADINKGGGVHIVKSARRQISTWPEESTGGEKSNKQPEEKIPEGYEILSEFFDCLDSTIRLMRLKGSMPTLTNISPKIECLTDRRFDHGHLAQMKYILPEAIEITRVLVFDERSSCMKPDLHVSLNVDAIECDVNLKSESKNLHLRKVFRARLEDFYKAHPEGDEIPKELLPEPFNRSKLDLSSGTTKPSTSLSIIETPAGTQMAKSQLPVAASHFSKSFTRRFSQKLTNTEVEITCQGYPTVCSQQSVFSVPEPFLDIVSSNEETSSSAPTDSNNCSADVTRTPSKKIDSTSDGGSPTKVASFQSTPAKLALTPAKLMSATPALHPPKRCYMSPDDDSTSLANKLVRRPVRTRSLKFESPLKNVEDELIDDSGDASGDDDGDILKILPESLLQSIREKERKAQEERDPAISQAKRRRQMIACLPKLFNLMHFFFQSINRSVLTKEELMHKIIAGHSDIVDRREVEEQLDLLLELVPEWISKKLATSGDSLFCINKMSSPETIRARLEEAK</sequence>
<dbReference type="EMBL" id="EQ974373">
    <property type="protein sequence ID" value="EEF30014.1"/>
    <property type="molecule type" value="Genomic_DNA"/>
</dbReference>
<dbReference type="PANTHER" id="PTHR28637:SF1">
    <property type="entry name" value="DNA REPLICATION FACTOR CDT1"/>
    <property type="match status" value="1"/>
</dbReference>
<evidence type="ECO:0000256" key="2">
    <source>
        <dbReference type="ARBA" id="ARBA00023306"/>
    </source>
</evidence>
<dbReference type="GO" id="GO:0070182">
    <property type="term" value="F:DNA polymerase binding"/>
    <property type="evidence" value="ECO:0000318"/>
    <property type="project" value="GO_Central"/>
</dbReference>
<gene>
    <name evidence="5" type="ORF">RCOM_0463570</name>
</gene>
<feature type="compositionally biased region" description="Low complexity" evidence="3">
    <location>
        <begin position="1"/>
        <end position="11"/>
    </location>
</feature>
<dbReference type="SUPFAM" id="SSF46785">
    <property type="entry name" value="Winged helix' DNA-binding domain"/>
    <property type="match status" value="1"/>
</dbReference>
<feature type="region of interest" description="Disordered" evidence="3">
    <location>
        <begin position="329"/>
        <end position="370"/>
    </location>
</feature>
<feature type="region of interest" description="Disordered" evidence="3">
    <location>
        <begin position="85"/>
        <end position="106"/>
    </location>
</feature>
<feature type="domain" description="CDT1 Geminin-binding" evidence="4">
    <location>
        <begin position="108"/>
        <end position="240"/>
    </location>
</feature>
<dbReference type="InParanoid" id="B9T2A2"/>
<dbReference type="GO" id="GO:0000278">
    <property type="term" value="P:mitotic cell cycle"/>
    <property type="evidence" value="ECO:0000318"/>
    <property type="project" value="GO_Central"/>
</dbReference>
<dbReference type="InterPro" id="IPR036390">
    <property type="entry name" value="WH_DNA-bd_sf"/>
</dbReference>
<dbReference type="Pfam" id="PF08839">
    <property type="entry name" value="CDT1"/>
    <property type="match status" value="1"/>
</dbReference>
<dbReference type="OrthoDB" id="341730at2759"/>
<dbReference type="AlphaFoldDB" id="B9T2A2"/>
<evidence type="ECO:0000259" key="4">
    <source>
        <dbReference type="SMART" id="SM01075"/>
    </source>
</evidence>
<feature type="compositionally biased region" description="Polar residues" evidence="3">
    <location>
        <begin position="329"/>
        <end position="351"/>
    </location>
</feature>
<dbReference type="Pfam" id="PF16679">
    <property type="entry name" value="CDT1_C"/>
    <property type="match status" value="1"/>
</dbReference>
<dbReference type="Gene3D" id="1.10.10.1420">
    <property type="entry name" value="DNA replication factor Cdt1, C-terminal WH domain"/>
    <property type="match status" value="1"/>
</dbReference>